<reference evidence="1 2" key="1">
    <citation type="submission" date="2019-04" db="EMBL/GenBank/DDBJ databases">
        <authorList>
            <consortium name="Pathogen Informatics"/>
        </authorList>
    </citation>
    <scope>NUCLEOTIDE SEQUENCE [LARGE SCALE GENOMIC DNA]</scope>
    <source>
        <strain evidence="1 2">NCTC9185</strain>
    </source>
</reference>
<evidence type="ECO:0000313" key="1">
    <source>
        <dbReference type="EMBL" id="VTN13486.1"/>
    </source>
</evidence>
<organism evidence="1 2">
    <name type="scientific">Raoultella terrigena</name>
    <name type="common">Klebsiella terrigena</name>
    <dbReference type="NCBI Taxonomy" id="577"/>
    <lineage>
        <taxon>Bacteria</taxon>
        <taxon>Pseudomonadati</taxon>
        <taxon>Pseudomonadota</taxon>
        <taxon>Gammaproteobacteria</taxon>
        <taxon>Enterobacterales</taxon>
        <taxon>Enterobacteriaceae</taxon>
        <taxon>Klebsiella/Raoultella group</taxon>
        <taxon>Raoultella</taxon>
    </lineage>
</organism>
<dbReference type="EMBL" id="CABDVU010000001">
    <property type="protein sequence ID" value="VTN13486.1"/>
    <property type="molecule type" value="Genomic_DNA"/>
</dbReference>
<dbReference type="GO" id="GO:1901135">
    <property type="term" value="P:carbohydrate derivative metabolic process"/>
    <property type="evidence" value="ECO:0007669"/>
    <property type="project" value="InterPro"/>
</dbReference>
<dbReference type="AlphaFoldDB" id="A0A4U9D7P1"/>
<proteinExistence type="predicted"/>
<dbReference type="Proteomes" id="UP000339249">
    <property type="component" value="Unassembled WGS sequence"/>
</dbReference>
<accession>A0A4U9D7P1</accession>
<protein>
    <submittedName>
        <fullName evidence="1">Uncharacterized protein</fullName>
    </submittedName>
</protein>
<evidence type="ECO:0000313" key="2">
    <source>
        <dbReference type="Proteomes" id="UP000339249"/>
    </source>
</evidence>
<gene>
    <name evidence="1" type="ORF">NCTC9185_05520</name>
</gene>
<dbReference type="SUPFAM" id="SSF53697">
    <property type="entry name" value="SIS domain"/>
    <property type="match status" value="1"/>
</dbReference>
<dbReference type="GO" id="GO:0097367">
    <property type="term" value="F:carbohydrate derivative binding"/>
    <property type="evidence" value="ECO:0007669"/>
    <property type="project" value="InterPro"/>
</dbReference>
<dbReference type="InterPro" id="IPR046348">
    <property type="entry name" value="SIS_dom_sf"/>
</dbReference>
<name>A0A4U9D7P1_RAOTE</name>
<sequence length="84" mass="8829">MRMTASTLSDDHLLLVLVTAGADNILQSATLQARTQGVTIIALAPENHALANMAAGIIPLPDSPQLARYALLLLVDLLNDTLIA</sequence>